<proteinExistence type="predicted"/>
<name>A0A0G3LY34_CHRGL</name>
<reference evidence="1 2" key="1">
    <citation type="submission" date="2014-11" db="EMBL/GenBank/DDBJ databases">
        <authorList>
            <person name="Park G.-S."/>
            <person name="Hong S.-J."/>
            <person name="Jung B.K."/>
            <person name="Khan A.R."/>
            <person name="Kwak Y."/>
            <person name="Shin J.-H."/>
        </authorList>
    </citation>
    <scope>NUCLEOTIDE SEQUENCE [LARGE SCALE GENOMIC DNA]</scope>
    <source>
        <strain evidence="1 2">DSM 27622</strain>
    </source>
</reference>
<evidence type="ECO:0000313" key="1">
    <source>
        <dbReference type="EMBL" id="AKK71295.1"/>
    </source>
</evidence>
<protein>
    <submittedName>
        <fullName evidence="1">Uncharacterized protein</fullName>
    </submittedName>
</protein>
<dbReference type="PATRIC" id="fig|1324352.5.peg.79"/>
<sequence>MKTLKQMNNLDRAYLIATLFPDKLKNLTEFMKKESEYFQKNKELIANSWTEKHITAEFWYKLITDFEIAYHKNGARLYRNKKTFRDQLFDGYDALFSIHATIRFAEQKECSCEMKYAIYMLFGTKKLIDIDLKSVP</sequence>
<dbReference type="RefSeq" id="WP_053326683.1">
    <property type="nucleotide sequence ID" value="NZ_CP009928.1"/>
</dbReference>
<gene>
    <name evidence="1" type="ORF">OK18_00365</name>
</gene>
<dbReference type="Proteomes" id="UP000035213">
    <property type="component" value="Chromosome"/>
</dbReference>
<organism evidence="1 2">
    <name type="scientific">Chryseobacterium gallinarum</name>
    <dbReference type="NCBI Taxonomy" id="1324352"/>
    <lineage>
        <taxon>Bacteria</taxon>
        <taxon>Pseudomonadati</taxon>
        <taxon>Bacteroidota</taxon>
        <taxon>Flavobacteriia</taxon>
        <taxon>Flavobacteriales</taxon>
        <taxon>Weeksellaceae</taxon>
        <taxon>Chryseobacterium group</taxon>
        <taxon>Chryseobacterium</taxon>
    </lineage>
</organism>
<dbReference type="KEGG" id="cgn:OK18_00365"/>
<accession>A0A0G3LY34</accession>
<dbReference type="AlphaFoldDB" id="A0A0G3LY34"/>
<dbReference type="OrthoDB" id="969612at2"/>
<dbReference type="STRING" id="1324352.OK18_00365"/>
<dbReference type="EMBL" id="CP009928">
    <property type="protein sequence ID" value="AKK71295.1"/>
    <property type="molecule type" value="Genomic_DNA"/>
</dbReference>
<evidence type="ECO:0000313" key="2">
    <source>
        <dbReference type="Proteomes" id="UP000035213"/>
    </source>
</evidence>